<dbReference type="GO" id="GO:0003676">
    <property type="term" value="F:nucleic acid binding"/>
    <property type="evidence" value="ECO:0007669"/>
    <property type="project" value="InterPro"/>
</dbReference>
<evidence type="ECO:0000313" key="2">
    <source>
        <dbReference type="Proteomes" id="UP001153555"/>
    </source>
</evidence>
<dbReference type="EMBL" id="CACSLK010034598">
    <property type="protein sequence ID" value="CAA0843141.1"/>
    <property type="molecule type" value="Genomic_DNA"/>
</dbReference>
<proteinExistence type="predicted"/>
<comment type="caution">
    <text evidence="1">The sequence shown here is derived from an EMBL/GenBank/DDBJ whole genome shotgun (WGS) entry which is preliminary data.</text>
</comment>
<evidence type="ECO:0000313" key="1">
    <source>
        <dbReference type="EMBL" id="CAA0843141.1"/>
    </source>
</evidence>
<dbReference type="AlphaFoldDB" id="A0A9N7P5K5"/>
<dbReference type="OrthoDB" id="7763451at2759"/>
<gene>
    <name evidence="1" type="ORF">SHERM_08995</name>
</gene>
<dbReference type="Proteomes" id="UP001153555">
    <property type="component" value="Unassembled WGS sequence"/>
</dbReference>
<dbReference type="PANTHER" id="PTHR32343:SF32">
    <property type="entry name" value="POLYADENYLATE-BINDING PROTEIN-INTERACTING PROTEIN 13"/>
    <property type="match status" value="1"/>
</dbReference>
<dbReference type="PANTHER" id="PTHR32343">
    <property type="entry name" value="SERINE/ARGININE-RICH SPLICING FACTOR"/>
    <property type="match status" value="1"/>
</dbReference>
<reference evidence="1" key="1">
    <citation type="submission" date="2019-12" db="EMBL/GenBank/DDBJ databases">
        <authorList>
            <person name="Scholes J."/>
        </authorList>
    </citation>
    <scope>NUCLEOTIDE SEQUENCE</scope>
</reference>
<dbReference type="SUPFAM" id="SSF54928">
    <property type="entry name" value="RNA-binding domain, RBD"/>
    <property type="match status" value="1"/>
</dbReference>
<name>A0A9N7P5K5_STRHE</name>
<organism evidence="1 2">
    <name type="scientific">Striga hermonthica</name>
    <name type="common">Purple witchweed</name>
    <name type="synonym">Buchnera hermonthica</name>
    <dbReference type="NCBI Taxonomy" id="68872"/>
    <lineage>
        <taxon>Eukaryota</taxon>
        <taxon>Viridiplantae</taxon>
        <taxon>Streptophyta</taxon>
        <taxon>Embryophyta</taxon>
        <taxon>Tracheophyta</taxon>
        <taxon>Spermatophyta</taxon>
        <taxon>Magnoliopsida</taxon>
        <taxon>eudicotyledons</taxon>
        <taxon>Gunneridae</taxon>
        <taxon>Pentapetalae</taxon>
        <taxon>asterids</taxon>
        <taxon>lamiids</taxon>
        <taxon>Lamiales</taxon>
        <taxon>Orobanchaceae</taxon>
        <taxon>Buchnereae</taxon>
        <taxon>Striga</taxon>
    </lineage>
</organism>
<protein>
    <submittedName>
        <fullName evidence="1">Polyadenylate-binding protein-interacting protein 11</fullName>
    </submittedName>
</protein>
<keyword evidence="2" id="KW-1185">Reference proteome</keyword>
<sequence length="141" mass="15877">MKKNGYAHGKRRINSRTSLAQREDVIRRSVYVSDIDHQYIAISPNRFAEGARNALSMSGTMLGYYPVKVLPSKTAIVPVNPTFLPRVTQADVKLLFESLRGEVHRLRLLDDYHYATRIAFVEFVMADNAIVALNSGVVLVQ</sequence>
<dbReference type="InterPro" id="IPR035979">
    <property type="entry name" value="RBD_domain_sf"/>
</dbReference>
<accession>A0A9N7P5K5</accession>